<protein>
    <submittedName>
        <fullName evidence="2">Uncharacterized protein</fullName>
    </submittedName>
</protein>
<keyword evidence="3" id="KW-1185">Reference proteome</keyword>
<dbReference type="EMBL" id="KV425566">
    <property type="protein sequence ID" value="KZT26595.1"/>
    <property type="molecule type" value="Genomic_DNA"/>
</dbReference>
<dbReference type="Proteomes" id="UP000076761">
    <property type="component" value="Unassembled WGS sequence"/>
</dbReference>
<feature type="compositionally biased region" description="Basic and acidic residues" evidence="1">
    <location>
        <begin position="207"/>
        <end position="247"/>
    </location>
</feature>
<feature type="region of interest" description="Disordered" evidence="1">
    <location>
        <begin position="207"/>
        <end position="279"/>
    </location>
</feature>
<sequence>MSIGICSLPITVPIIIHIDTTINTPVNTSTEPAESSRKLEISATTINAPHDGAPADPYPCINTIHAPPKPIMLPIPPRLPYYASRDQLRDQVLDLTEVIKVAYFQAEADHARMVLMERENGRLRQRAFQKEKKKPKRFDTSGARHMTCDEALDELAKIQWELSMKDVFKEAGPEFRARKAKIEAYKKTLAAEAAAAERVQKAAKKEVQRAAAEAEKEHQKQEKAREREEKRKEKERAAEERRQEQARSKAQKAKQRRMQKANGAARKAAAASQRSAGRCRKAGTEMETVAEEEPDVVVKPVTVRRPVPRPRYKGAQGPVINKQHPPKHNSHSGIETVPGNHGDEEHDIPNMSDNQAYAALAPQPSAPLCLQQLVVDCDEEGLGNENGEFPLVLWEQFPCLSVGAQGCRSPENRWHSWKEHRG</sequence>
<proteinExistence type="predicted"/>
<reference evidence="2 3" key="1">
    <citation type="journal article" date="2016" name="Mol. Biol. Evol.">
        <title>Comparative Genomics of Early-Diverging Mushroom-Forming Fungi Provides Insights into the Origins of Lignocellulose Decay Capabilities.</title>
        <authorList>
            <person name="Nagy L.G."/>
            <person name="Riley R."/>
            <person name="Tritt A."/>
            <person name="Adam C."/>
            <person name="Daum C."/>
            <person name="Floudas D."/>
            <person name="Sun H."/>
            <person name="Yadav J.S."/>
            <person name="Pangilinan J."/>
            <person name="Larsson K.H."/>
            <person name="Matsuura K."/>
            <person name="Barry K."/>
            <person name="Labutti K."/>
            <person name="Kuo R."/>
            <person name="Ohm R.A."/>
            <person name="Bhattacharya S.S."/>
            <person name="Shirouzu T."/>
            <person name="Yoshinaga Y."/>
            <person name="Martin F.M."/>
            <person name="Grigoriev I.V."/>
            <person name="Hibbett D.S."/>
        </authorList>
    </citation>
    <scope>NUCLEOTIDE SEQUENCE [LARGE SCALE GENOMIC DNA]</scope>
    <source>
        <strain evidence="2 3">HHB14362 ss-1</strain>
    </source>
</reference>
<dbReference type="OrthoDB" id="3066072at2759"/>
<feature type="region of interest" description="Disordered" evidence="1">
    <location>
        <begin position="307"/>
        <end position="333"/>
    </location>
</feature>
<evidence type="ECO:0000256" key="1">
    <source>
        <dbReference type="SAM" id="MobiDB-lite"/>
    </source>
</evidence>
<name>A0A165TFM1_9AGAM</name>
<dbReference type="InParanoid" id="A0A165TFM1"/>
<feature type="compositionally biased region" description="Basic residues" evidence="1">
    <location>
        <begin position="249"/>
        <end position="259"/>
    </location>
</feature>
<evidence type="ECO:0000313" key="3">
    <source>
        <dbReference type="Proteomes" id="UP000076761"/>
    </source>
</evidence>
<organism evidence="2 3">
    <name type="scientific">Neolentinus lepideus HHB14362 ss-1</name>
    <dbReference type="NCBI Taxonomy" id="1314782"/>
    <lineage>
        <taxon>Eukaryota</taxon>
        <taxon>Fungi</taxon>
        <taxon>Dikarya</taxon>
        <taxon>Basidiomycota</taxon>
        <taxon>Agaricomycotina</taxon>
        <taxon>Agaricomycetes</taxon>
        <taxon>Gloeophyllales</taxon>
        <taxon>Gloeophyllaceae</taxon>
        <taxon>Neolentinus</taxon>
    </lineage>
</organism>
<gene>
    <name evidence="2" type="ORF">NEOLEDRAFT_1132128</name>
</gene>
<evidence type="ECO:0000313" key="2">
    <source>
        <dbReference type="EMBL" id="KZT26595.1"/>
    </source>
</evidence>
<accession>A0A165TFM1</accession>
<dbReference type="AlphaFoldDB" id="A0A165TFM1"/>
<feature type="compositionally biased region" description="Low complexity" evidence="1">
    <location>
        <begin position="260"/>
        <end position="276"/>
    </location>
</feature>